<name>A0A6J4QYB6_9ACTN</name>
<evidence type="ECO:0000313" key="2">
    <source>
        <dbReference type="EMBL" id="CAA9450089.1"/>
    </source>
</evidence>
<feature type="transmembrane region" description="Helical" evidence="1">
    <location>
        <begin position="20"/>
        <end position="44"/>
    </location>
</feature>
<reference evidence="2" key="1">
    <citation type="submission" date="2020-02" db="EMBL/GenBank/DDBJ databases">
        <authorList>
            <person name="Meier V. D."/>
        </authorList>
    </citation>
    <scope>NUCLEOTIDE SEQUENCE</scope>
    <source>
        <strain evidence="2">AVDCRST_MAG82</strain>
    </source>
</reference>
<keyword evidence="1" id="KW-1133">Transmembrane helix</keyword>
<organism evidence="2">
    <name type="scientific">uncultured Rubrobacteraceae bacterium</name>
    <dbReference type="NCBI Taxonomy" id="349277"/>
    <lineage>
        <taxon>Bacteria</taxon>
        <taxon>Bacillati</taxon>
        <taxon>Actinomycetota</taxon>
        <taxon>Rubrobacteria</taxon>
        <taxon>Rubrobacterales</taxon>
        <taxon>Rubrobacteraceae</taxon>
        <taxon>environmental samples</taxon>
    </lineage>
</organism>
<protein>
    <submittedName>
        <fullName evidence="2">Uncharacterized protein</fullName>
    </submittedName>
</protein>
<keyword evidence="1" id="KW-0472">Membrane</keyword>
<dbReference type="AlphaFoldDB" id="A0A6J4QYB6"/>
<sequence length="45" mass="4759">MSESESQRGGGQSGLVPVVVLWALVLIPLLWGVYQTLTGVVALFS</sequence>
<dbReference type="EMBL" id="CADCVA010000453">
    <property type="protein sequence ID" value="CAA9450089.1"/>
    <property type="molecule type" value="Genomic_DNA"/>
</dbReference>
<accession>A0A6J4QYB6</accession>
<evidence type="ECO:0000256" key="1">
    <source>
        <dbReference type="SAM" id="Phobius"/>
    </source>
</evidence>
<keyword evidence="1" id="KW-0812">Transmembrane</keyword>
<proteinExistence type="predicted"/>
<gene>
    <name evidence="2" type="ORF">AVDCRST_MAG82-3721</name>
</gene>